<evidence type="ECO:0000259" key="14">
    <source>
        <dbReference type="PROSITE" id="PS52029"/>
    </source>
</evidence>
<dbReference type="GO" id="GO:0005576">
    <property type="term" value="C:extracellular region"/>
    <property type="evidence" value="ECO:0007669"/>
    <property type="project" value="TreeGrafter"/>
</dbReference>
<dbReference type="PROSITE" id="PS52029">
    <property type="entry name" value="LD_TPASE"/>
    <property type="match status" value="1"/>
</dbReference>
<dbReference type="Proteomes" id="UP000316256">
    <property type="component" value="Unassembled WGS sequence"/>
</dbReference>
<dbReference type="CDD" id="cd16913">
    <property type="entry name" value="YkuD_like"/>
    <property type="match status" value="1"/>
</dbReference>
<dbReference type="GO" id="GO:0016746">
    <property type="term" value="F:acyltransferase activity"/>
    <property type="evidence" value="ECO:0007669"/>
    <property type="project" value="UniProtKB-KW"/>
</dbReference>
<evidence type="ECO:0000256" key="7">
    <source>
        <dbReference type="ARBA" id="ARBA00023136"/>
    </source>
</evidence>
<dbReference type="AlphaFoldDB" id="A0A541BQY7"/>
<evidence type="ECO:0000256" key="1">
    <source>
        <dbReference type="ARBA" id="ARBA00004752"/>
    </source>
</evidence>
<dbReference type="SUPFAM" id="SSF141523">
    <property type="entry name" value="L,D-transpeptidase catalytic domain-like"/>
    <property type="match status" value="1"/>
</dbReference>
<name>A0A541BQY7_9NOCA</name>
<keyword evidence="2" id="KW-1003">Cell membrane</keyword>
<evidence type="ECO:0000256" key="3">
    <source>
        <dbReference type="ARBA" id="ARBA00022679"/>
    </source>
</evidence>
<evidence type="ECO:0000256" key="6">
    <source>
        <dbReference type="ARBA" id="ARBA00022984"/>
    </source>
</evidence>
<keyword evidence="11 13" id="KW-0961">Cell wall biogenesis/degradation</keyword>
<dbReference type="FunFam" id="2.40.440.10:FF:000005">
    <property type="entry name" value="L,D-transpeptidase 2"/>
    <property type="match status" value="1"/>
</dbReference>
<keyword evidence="8" id="KW-0564">Palmitate</keyword>
<keyword evidence="3" id="KW-0808">Transferase</keyword>
<dbReference type="InterPro" id="IPR038063">
    <property type="entry name" value="Transpep_catalytic_dom"/>
</dbReference>
<keyword evidence="6 13" id="KW-0573">Peptidoglycan synthesis</keyword>
<organism evidence="15 16">
    <name type="scientific">Rhodococcus spelaei</name>
    <dbReference type="NCBI Taxonomy" id="2546320"/>
    <lineage>
        <taxon>Bacteria</taxon>
        <taxon>Bacillati</taxon>
        <taxon>Actinomycetota</taxon>
        <taxon>Actinomycetes</taxon>
        <taxon>Mycobacteriales</taxon>
        <taxon>Nocardiaceae</taxon>
        <taxon>Rhodococcus</taxon>
    </lineage>
</organism>
<feature type="domain" description="L,D-TPase catalytic" evidence="14">
    <location>
        <begin position="85"/>
        <end position="210"/>
    </location>
</feature>
<comment type="caution">
    <text evidence="15">The sequence shown here is derived from an EMBL/GenBank/DDBJ whole genome shotgun (WGS) entry which is preliminary data.</text>
</comment>
<comment type="pathway">
    <text evidence="1 13">Cell wall biogenesis; peptidoglycan biosynthesis.</text>
</comment>
<keyword evidence="4" id="KW-0732">Signal</keyword>
<evidence type="ECO:0000256" key="2">
    <source>
        <dbReference type="ARBA" id="ARBA00022475"/>
    </source>
</evidence>
<dbReference type="InterPro" id="IPR005490">
    <property type="entry name" value="LD_TPept_cat_dom"/>
</dbReference>
<evidence type="ECO:0000256" key="10">
    <source>
        <dbReference type="ARBA" id="ARBA00023315"/>
    </source>
</evidence>
<feature type="active site" description="Nucleophile" evidence="13">
    <location>
        <position position="186"/>
    </location>
</feature>
<reference evidence="15 16" key="1">
    <citation type="submission" date="2019-06" db="EMBL/GenBank/DDBJ databases">
        <title>Rhodococcus spaelei sp. nov., isolated from a cave.</title>
        <authorList>
            <person name="Lee S.D."/>
        </authorList>
    </citation>
    <scope>NUCLEOTIDE SEQUENCE [LARGE SCALE GENOMIC DNA]</scope>
    <source>
        <strain evidence="15 16">C9-5</strain>
    </source>
</reference>
<proteinExistence type="predicted"/>
<dbReference type="InterPro" id="IPR050979">
    <property type="entry name" value="LD-transpeptidase"/>
</dbReference>
<accession>A0A541BQY7</accession>
<keyword evidence="9" id="KW-0449">Lipoprotein</keyword>
<dbReference type="GO" id="GO:0071555">
    <property type="term" value="P:cell wall organization"/>
    <property type="evidence" value="ECO:0007669"/>
    <property type="project" value="UniProtKB-UniRule"/>
</dbReference>
<evidence type="ECO:0000256" key="8">
    <source>
        <dbReference type="ARBA" id="ARBA00023139"/>
    </source>
</evidence>
<protein>
    <submittedName>
        <fullName evidence="15">L,D-transpeptidase</fullName>
    </submittedName>
</protein>
<evidence type="ECO:0000256" key="4">
    <source>
        <dbReference type="ARBA" id="ARBA00022729"/>
    </source>
</evidence>
<evidence type="ECO:0000256" key="9">
    <source>
        <dbReference type="ARBA" id="ARBA00023288"/>
    </source>
</evidence>
<keyword evidence="7" id="KW-0472">Membrane</keyword>
<gene>
    <name evidence="15" type="ORF">FK531_01165</name>
</gene>
<evidence type="ECO:0000256" key="5">
    <source>
        <dbReference type="ARBA" id="ARBA00022960"/>
    </source>
</evidence>
<keyword evidence="10" id="KW-0012">Acyltransferase</keyword>
<dbReference type="GO" id="GO:0018104">
    <property type="term" value="P:peptidoglycan-protein cross-linking"/>
    <property type="evidence" value="ECO:0007669"/>
    <property type="project" value="TreeGrafter"/>
</dbReference>
<dbReference type="PANTHER" id="PTHR30582">
    <property type="entry name" value="L,D-TRANSPEPTIDASE"/>
    <property type="match status" value="1"/>
</dbReference>
<feature type="active site" description="Proton donor/acceptor" evidence="13">
    <location>
        <position position="168"/>
    </location>
</feature>
<dbReference type="GO" id="GO:0071972">
    <property type="term" value="F:peptidoglycan L,D-transpeptidase activity"/>
    <property type="evidence" value="ECO:0007669"/>
    <property type="project" value="TreeGrafter"/>
</dbReference>
<evidence type="ECO:0000313" key="15">
    <source>
        <dbReference type="EMBL" id="TQF74737.1"/>
    </source>
</evidence>
<comment type="pathway">
    <text evidence="12">Glycan biosynthesis.</text>
</comment>
<evidence type="ECO:0000313" key="16">
    <source>
        <dbReference type="Proteomes" id="UP000316256"/>
    </source>
</evidence>
<dbReference type="UniPathway" id="UPA00219"/>
<keyword evidence="16" id="KW-1185">Reference proteome</keyword>
<dbReference type="GO" id="GO:0008360">
    <property type="term" value="P:regulation of cell shape"/>
    <property type="evidence" value="ECO:0007669"/>
    <property type="project" value="UniProtKB-UniRule"/>
</dbReference>
<evidence type="ECO:0000256" key="11">
    <source>
        <dbReference type="ARBA" id="ARBA00023316"/>
    </source>
</evidence>
<dbReference type="PANTHER" id="PTHR30582:SF2">
    <property type="entry name" value="L,D-TRANSPEPTIDASE YCIB-RELATED"/>
    <property type="match status" value="1"/>
</dbReference>
<keyword evidence="5 13" id="KW-0133">Cell shape</keyword>
<dbReference type="Pfam" id="PF03734">
    <property type="entry name" value="YkuD"/>
    <property type="match status" value="1"/>
</dbReference>
<dbReference type="Gene3D" id="2.40.440.10">
    <property type="entry name" value="L,D-transpeptidase catalytic domain-like"/>
    <property type="match status" value="1"/>
</dbReference>
<dbReference type="EMBL" id="VIGH01000001">
    <property type="protein sequence ID" value="TQF74737.1"/>
    <property type="molecule type" value="Genomic_DNA"/>
</dbReference>
<dbReference type="OrthoDB" id="5242354at2"/>
<evidence type="ECO:0000256" key="12">
    <source>
        <dbReference type="ARBA" id="ARBA00060592"/>
    </source>
</evidence>
<evidence type="ECO:0000256" key="13">
    <source>
        <dbReference type="PROSITE-ProRule" id="PRU01373"/>
    </source>
</evidence>
<sequence length="211" mass="22530">MPRQVHSRGGRVDHANSARSALFPARPWCLTGRASRVFPKGGYAMWKKQSVRVLVAVAAVLLFGAGNAARAAPAADGFGTQAGDTPVAVANVTTHQFTVDIGGVVKAMPASMGKPGHETPLGTFHVLEKFRSMVMDSSTYGVPVDSPEGYRLEVEYAVRITWSGIFVHSAPWSVDSQGYANVSHGCINLSPENARWFFDNVNVGDAVTVVD</sequence>